<dbReference type="AlphaFoldDB" id="A0A7C4JMY1"/>
<reference evidence="2" key="1">
    <citation type="journal article" date="2020" name="mSystems">
        <title>Genome- and Community-Level Interaction Insights into Carbon Utilization and Element Cycling Functions of Hydrothermarchaeota in Hydrothermal Sediment.</title>
        <authorList>
            <person name="Zhou Z."/>
            <person name="Liu Y."/>
            <person name="Xu W."/>
            <person name="Pan J."/>
            <person name="Luo Z.H."/>
            <person name="Li M."/>
        </authorList>
    </citation>
    <scope>NUCLEOTIDE SEQUENCE [LARGE SCALE GENOMIC DNA]</scope>
    <source>
        <strain evidence="1">SpSt-638</strain>
        <strain evidence="2">SpSt-648</strain>
    </source>
</reference>
<evidence type="ECO:0000313" key="1">
    <source>
        <dbReference type="EMBL" id="HGQ59247.1"/>
    </source>
</evidence>
<comment type="caution">
    <text evidence="2">The sequence shown here is derived from an EMBL/GenBank/DDBJ whole genome shotgun (WGS) entry which is preliminary data.</text>
</comment>
<dbReference type="EMBL" id="DTBE01000021">
    <property type="protein sequence ID" value="HGQ59247.1"/>
    <property type="molecule type" value="Genomic_DNA"/>
</dbReference>
<protein>
    <recommendedName>
        <fullName evidence="3">V-type ATP synthase subunit C</fullName>
    </recommendedName>
</protein>
<evidence type="ECO:0008006" key="3">
    <source>
        <dbReference type="Google" id="ProtNLM"/>
    </source>
</evidence>
<organism evidence="2">
    <name type="scientific">Staphylothermus marinus</name>
    <dbReference type="NCBI Taxonomy" id="2280"/>
    <lineage>
        <taxon>Archaea</taxon>
        <taxon>Thermoproteota</taxon>
        <taxon>Thermoprotei</taxon>
        <taxon>Desulfurococcales</taxon>
        <taxon>Desulfurococcaceae</taxon>
        <taxon>Staphylothermus</taxon>
    </lineage>
</organism>
<accession>A0A7C4JMY1</accession>
<evidence type="ECO:0000313" key="2">
    <source>
        <dbReference type="EMBL" id="HGQ74341.1"/>
    </source>
</evidence>
<sequence length="301" mass="35612">MVFKLTREGAYGYISILIAKSPNIITLSNIVEADESIDIETAISKGFLNPGYSILTHVKKISDVDNSINSFYRDVFNRLMDFMPNPYRVYVKYFVEVFDLDRVVSTFFSIDKSRLESKNTMGFLEPLIEYVIYGKKPPEDLMQYVVCLDRERKVLDTVKCLVEKYIGRVTQSLDQIAVFESVTSSYGLFHMFSQLRLYRYIMNSKLLGEAKYVEYRYRIGKTVVPQTYVYKVGEFIEKLMDYAEKNPLMINVYEYRFLHELLDTLKYTPHSLIDRLTYFLINKYYEVPFIRYLALHSYKWC</sequence>
<gene>
    <name evidence="1" type="ORF">ENU09_00755</name>
    <name evidence="2" type="ORF">ENU20_04625</name>
</gene>
<dbReference type="EMBL" id="DTBP01000038">
    <property type="protein sequence ID" value="HGQ74341.1"/>
    <property type="molecule type" value="Genomic_DNA"/>
</dbReference>
<proteinExistence type="predicted"/>
<name>A0A7C4JMY1_STAMA</name>